<organism evidence="3 4">
    <name type="scientific">Quercus rubra</name>
    <name type="common">Northern red oak</name>
    <name type="synonym">Quercus borealis</name>
    <dbReference type="NCBI Taxonomy" id="3512"/>
    <lineage>
        <taxon>Eukaryota</taxon>
        <taxon>Viridiplantae</taxon>
        <taxon>Streptophyta</taxon>
        <taxon>Embryophyta</taxon>
        <taxon>Tracheophyta</taxon>
        <taxon>Spermatophyta</taxon>
        <taxon>Magnoliopsida</taxon>
        <taxon>eudicotyledons</taxon>
        <taxon>Gunneridae</taxon>
        <taxon>Pentapetalae</taxon>
        <taxon>rosids</taxon>
        <taxon>fabids</taxon>
        <taxon>Fagales</taxon>
        <taxon>Fagaceae</taxon>
        <taxon>Quercus</taxon>
    </lineage>
</organism>
<protein>
    <recommendedName>
        <fullName evidence="2">DUF7865 domain-containing protein</fullName>
    </recommendedName>
</protein>
<reference evidence="3 4" key="1">
    <citation type="journal article" date="2023" name="G3 (Bethesda)">
        <title>A haplotype-resolved chromosome-scale genome for Quercus rubra L. provides insights into the genetics of adaptive traits for red oak species.</title>
        <authorList>
            <person name="Kapoor B."/>
            <person name="Jenkins J."/>
            <person name="Schmutz J."/>
            <person name="Zhebentyayeva T."/>
            <person name="Kuelheim C."/>
            <person name="Coggeshall M."/>
            <person name="Heim C."/>
            <person name="Lasky J.R."/>
            <person name="Leites L."/>
            <person name="Islam-Faridi N."/>
            <person name="Romero-Severson J."/>
            <person name="DeLeo V.L."/>
            <person name="Lucas S.M."/>
            <person name="Lazic D."/>
            <person name="Gailing O."/>
            <person name="Carlson J."/>
            <person name="Staton M."/>
        </authorList>
    </citation>
    <scope>NUCLEOTIDE SEQUENCE [LARGE SCALE GENOMIC DNA]</scope>
    <source>
        <strain evidence="3">Pseudo-F2</strain>
    </source>
</reference>
<evidence type="ECO:0000313" key="3">
    <source>
        <dbReference type="EMBL" id="KAK4584172.1"/>
    </source>
</evidence>
<name>A0AAN7IRN9_QUERU</name>
<evidence type="ECO:0000313" key="4">
    <source>
        <dbReference type="Proteomes" id="UP001324115"/>
    </source>
</evidence>
<feature type="domain" description="DUF7865" evidence="2">
    <location>
        <begin position="1"/>
        <end position="93"/>
    </location>
</feature>
<dbReference type="AlphaFoldDB" id="A0AAN7IRN9"/>
<keyword evidence="1" id="KW-1133">Transmembrane helix</keyword>
<sequence length="100" mass="10931">MGSSGFLLICILHSGIALTCGALMMFYSHEVYVFGHGLETAIKLQGSTPHDQLLIGTSDSFLGLLLFAIGSLLFMVGFVQDREFKSFFCQGMCVSSYNVY</sequence>
<accession>A0AAN7IRN9</accession>
<dbReference type="InterPro" id="IPR057187">
    <property type="entry name" value="DUF7865"/>
</dbReference>
<evidence type="ECO:0000256" key="1">
    <source>
        <dbReference type="SAM" id="Phobius"/>
    </source>
</evidence>
<dbReference type="PANTHER" id="PTHR34274:SF12">
    <property type="entry name" value="PROTEIN, PUTATIVE-RELATED"/>
    <property type="match status" value="1"/>
</dbReference>
<keyword evidence="4" id="KW-1185">Reference proteome</keyword>
<dbReference type="PANTHER" id="PTHR34274">
    <property type="entry name" value="TRANSMEMBRANE PROTEIN"/>
    <property type="match status" value="1"/>
</dbReference>
<keyword evidence="1" id="KW-0472">Membrane</keyword>
<dbReference type="Proteomes" id="UP001324115">
    <property type="component" value="Unassembled WGS sequence"/>
</dbReference>
<dbReference type="Pfam" id="PF25266">
    <property type="entry name" value="DUF7865"/>
    <property type="match status" value="1"/>
</dbReference>
<keyword evidence="1" id="KW-0812">Transmembrane</keyword>
<proteinExistence type="predicted"/>
<evidence type="ECO:0000259" key="2">
    <source>
        <dbReference type="Pfam" id="PF25266"/>
    </source>
</evidence>
<feature type="transmembrane region" description="Helical" evidence="1">
    <location>
        <begin position="61"/>
        <end position="79"/>
    </location>
</feature>
<dbReference type="EMBL" id="JAXUIC010000006">
    <property type="protein sequence ID" value="KAK4584172.1"/>
    <property type="molecule type" value="Genomic_DNA"/>
</dbReference>
<gene>
    <name evidence="3" type="ORF">RGQ29_022064</name>
</gene>
<feature type="transmembrane region" description="Helical" evidence="1">
    <location>
        <begin position="7"/>
        <end position="27"/>
    </location>
</feature>
<comment type="caution">
    <text evidence="3">The sequence shown here is derived from an EMBL/GenBank/DDBJ whole genome shotgun (WGS) entry which is preliminary data.</text>
</comment>